<dbReference type="KEGG" id="trc:DYE49_12090"/>
<dbReference type="EMBL" id="CP031517">
    <property type="protein sequence ID" value="QOS41284.1"/>
    <property type="molecule type" value="Genomic_DNA"/>
</dbReference>
<dbReference type="Gene3D" id="3.30.110.60">
    <property type="entry name" value="YhbY-like"/>
    <property type="match status" value="1"/>
</dbReference>
<evidence type="ECO:0000313" key="5">
    <source>
        <dbReference type="Proteomes" id="UP000593591"/>
    </source>
</evidence>
<evidence type="ECO:0000256" key="1">
    <source>
        <dbReference type="ARBA" id="ARBA00022884"/>
    </source>
</evidence>
<evidence type="ECO:0000256" key="2">
    <source>
        <dbReference type="PROSITE-ProRule" id="PRU00626"/>
    </source>
</evidence>
<dbReference type="PROSITE" id="PS51295">
    <property type="entry name" value="CRM"/>
    <property type="match status" value="1"/>
</dbReference>
<sequence>MMELTSKQRKILTSLSNPLEPLVIVGQNGVTEGLEQKTAQCLEHHELIKVKFNEFKDEKLELAKNLADSCEAVLVRVIGNIAILYKQNPDPEKRVIKLK</sequence>
<organism evidence="4 5">
    <name type="scientific">Treponema rectale</name>
    <dbReference type="NCBI Taxonomy" id="744512"/>
    <lineage>
        <taxon>Bacteria</taxon>
        <taxon>Pseudomonadati</taxon>
        <taxon>Spirochaetota</taxon>
        <taxon>Spirochaetia</taxon>
        <taxon>Spirochaetales</taxon>
        <taxon>Treponemataceae</taxon>
        <taxon>Treponema</taxon>
    </lineage>
</organism>
<dbReference type="Proteomes" id="UP000593591">
    <property type="component" value="Chromosome"/>
</dbReference>
<dbReference type="PANTHER" id="PTHR40065">
    <property type="entry name" value="RNA-BINDING PROTEIN YHBY"/>
    <property type="match status" value="1"/>
</dbReference>
<dbReference type="SMART" id="SM01103">
    <property type="entry name" value="CRS1_YhbY"/>
    <property type="match status" value="1"/>
</dbReference>
<accession>A0A7M1XNM6</accession>
<dbReference type="Pfam" id="PF01985">
    <property type="entry name" value="CRS1_YhbY"/>
    <property type="match status" value="1"/>
</dbReference>
<evidence type="ECO:0000313" key="4">
    <source>
        <dbReference type="EMBL" id="QOS41284.1"/>
    </source>
</evidence>
<protein>
    <submittedName>
        <fullName evidence="4">Ribosome assembly RNA-binding protein YhbY</fullName>
    </submittedName>
</protein>
<dbReference type="PANTHER" id="PTHR40065:SF3">
    <property type="entry name" value="RNA-BINDING PROTEIN YHBY"/>
    <property type="match status" value="1"/>
</dbReference>
<dbReference type="SUPFAM" id="SSF75471">
    <property type="entry name" value="YhbY-like"/>
    <property type="match status" value="1"/>
</dbReference>
<feature type="domain" description="CRM" evidence="3">
    <location>
        <begin position="2"/>
        <end position="97"/>
    </location>
</feature>
<gene>
    <name evidence="4" type="ORF">DYE49_12090</name>
</gene>
<evidence type="ECO:0000259" key="3">
    <source>
        <dbReference type="PROSITE" id="PS51295"/>
    </source>
</evidence>
<proteinExistence type="predicted"/>
<name>A0A7M1XNM6_9SPIR</name>
<dbReference type="AlphaFoldDB" id="A0A7M1XNM6"/>
<reference evidence="4 5" key="1">
    <citation type="submission" date="2018-08" db="EMBL/GenBank/DDBJ databases">
        <title>The first complete genome of Treponema rectale (CHPAT), a commensal spirochete of the bovine rectum.</title>
        <authorList>
            <person name="Staton G.J."/>
            <person name="Clegg S.R."/>
            <person name="Carter S.D."/>
            <person name="Radford A.D."/>
            <person name="Darby A."/>
            <person name="Hall N."/>
            <person name="Birtles R.J."/>
            <person name="Evans N.J."/>
        </authorList>
    </citation>
    <scope>NUCLEOTIDE SEQUENCE [LARGE SCALE GENOMIC DNA]</scope>
    <source>
        <strain evidence="4 5">CHPA</strain>
    </source>
</reference>
<keyword evidence="1 2" id="KW-0694">RNA-binding</keyword>
<dbReference type="InterPro" id="IPR035920">
    <property type="entry name" value="YhbY-like_sf"/>
</dbReference>
<dbReference type="InterPro" id="IPR001890">
    <property type="entry name" value="RNA-binding_CRM"/>
</dbReference>
<dbReference type="GO" id="GO:0003723">
    <property type="term" value="F:RNA binding"/>
    <property type="evidence" value="ECO:0007669"/>
    <property type="project" value="UniProtKB-UniRule"/>
</dbReference>
<dbReference type="InterPro" id="IPR051925">
    <property type="entry name" value="RNA-binding_domain"/>
</dbReference>